<dbReference type="InterPro" id="IPR050796">
    <property type="entry name" value="SCF_F-box_component"/>
</dbReference>
<dbReference type="PANTHER" id="PTHR31672:SF13">
    <property type="entry name" value="F-BOX PROTEIN CPR30-LIKE"/>
    <property type="match status" value="1"/>
</dbReference>
<dbReference type="Proteomes" id="UP000306102">
    <property type="component" value="Unassembled WGS sequence"/>
</dbReference>
<keyword evidence="2" id="KW-1185">Reference proteome</keyword>
<sequence length="286" mass="32669">MQTLALATILGKRKRRLNLPEEIVIKILSSDYGVVSGLCFDSSNNEYKVVMAFSHETPSCGLVVIGSFRSKTWIVVHFPSHVSSVKLSPVVNENLHWFASKESWGHFFAPHQIVYFNLRKNIFKKLPMPKPKDGDGDILLGLGVLDGCLCMVRSCEHPTNHVDRVEVLVMKKYGIKESWTTMLILSNLPNLRIYDNVVPLDIRIPIKGPYVYAVVYEESLASLIDYNWEAEELRGDARHVENSLSGSWRKMRKIIRAGVTACKVEGRGYRESDSEYMMDNYTRRRN</sequence>
<reference evidence="1 2" key="1">
    <citation type="journal article" date="2018" name="Proc. Natl. Acad. Sci. U.S.A.">
        <title>Draft genome sequence of Camellia sinensis var. sinensis provides insights into the evolution of the tea genome and tea quality.</title>
        <authorList>
            <person name="Wei C."/>
            <person name="Yang H."/>
            <person name="Wang S."/>
            <person name="Zhao J."/>
            <person name="Liu C."/>
            <person name="Gao L."/>
            <person name="Xia E."/>
            <person name="Lu Y."/>
            <person name="Tai Y."/>
            <person name="She G."/>
            <person name="Sun J."/>
            <person name="Cao H."/>
            <person name="Tong W."/>
            <person name="Gao Q."/>
            <person name="Li Y."/>
            <person name="Deng W."/>
            <person name="Jiang X."/>
            <person name="Wang W."/>
            <person name="Chen Q."/>
            <person name="Zhang S."/>
            <person name="Li H."/>
            <person name="Wu J."/>
            <person name="Wang P."/>
            <person name="Li P."/>
            <person name="Shi C."/>
            <person name="Zheng F."/>
            <person name="Jian J."/>
            <person name="Huang B."/>
            <person name="Shan D."/>
            <person name="Shi M."/>
            <person name="Fang C."/>
            <person name="Yue Y."/>
            <person name="Li F."/>
            <person name="Li D."/>
            <person name="Wei S."/>
            <person name="Han B."/>
            <person name="Jiang C."/>
            <person name="Yin Y."/>
            <person name="Xia T."/>
            <person name="Zhang Z."/>
            <person name="Bennetzen J.L."/>
            <person name="Zhao S."/>
            <person name="Wan X."/>
        </authorList>
    </citation>
    <scope>NUCLEOTIDE SEQUENCE [LARGE SCALE GENOMIC DNA]</scope>
    <source>
        <strain evidence="2">cv. Shuchazao</strain>
        <tissue evidence="1">Leaf</tissue>
    </source>
</reference>
<dbReference type="InterPro" id="IPR017451">
    <property type="entry name" value="F-box-assoc_interact_dom"/>
</dbReference>
<name>A0A4S4DCD6_CAMSN</name>
<comment type="caution">
    <text evidence="1">The sequence shown here is derived from an EMBL/GenBank/DDBJ whole genome shotgun (WGS) entry which is preliminary data.</text>
</comment>
<gene>
    <name evidence="1" type="ORF">TEA_026289</name>
</gene>
<protein>
    <submittedName>
        <fullName evidence="1">Uncharacterized protein</fullName>
    </submittedName>
</protein>
<dbReference type="PANTHER" id="PTHR31672">
    <property type="entry name" value="BNACNNG10540D PROTEIN"/>
    <property type="match status" value="1"/>
</dbReference>
<evidence type="ECO:0000313" key="1">
    <source>
        <dbReference type="EMBL" id="THG00263.1"/>
    </source>
</evidence>
<evidence type="ECO:0000313" key="2">
    <source>
        <dbReference type="Proteomes" id="UP000306102"/>
    </source>
</evidence>
<dbReference type="AlphaFoldDB" id="A0A4S4DCD6"/>
<organism evidence="1 2">
    <name type="scientific">Camellia sinensis var. sinensis</name>
    <name type="common">China tea</name>
    <dbReference type="NCBI Taxonomy" id="542762"/>
    <lineage>
        <taxon>Eukaryota</taxon>
        <taxon>Viridiplantae</taxon>
        <taxon>Streptophyta</taxon>
        <taxon>Embryophyta</taxon>
        <taxon>Tracheophyta</taxon>
        <taxon>Spermatophyta</taxon>
        <taxon>Magnoliopsida</taxon>
        <taxon>eudicotyledons</taxon>
        <taxon>Gunneridae</taxon>
        <taxon>Pentapetalae</taxon>
        <taxon>asterids</taxon>
        <taxon>Ericales</taxon>
        <taxon>Theaceae</taxon>
        <taxon>Camellia</taxon>
    </lineage>
</organism>
<proteinExistence type="predicted"/>
<dbReference type="EMBL" id="SDRB02011758">
    <property type="protein sequence ID" value="THG00263.1"/>
    <property type="molecule type" value="Genomic_DNA"/>
</dbReference>
<dbReference type="NCBIfam" id="TIGR01640">
    <property type="entry name" value="F_box_assoc_1"/>
    <property type="match status" value="1"/>
</dbReference>
<accession>A0A4S4DCD6</accession>